<dbReference type="AlphaFoldDB" id="A0A9N7VEA5"/>
<organism evidence="2 3">
    <name type="scientific">Pleuronectes platessa</name>
    <name type="common">European plaice</name>
    <dbReference type="NCBI Taxonomy" id="8262"/>
    <lineage>
        <taxon>Eukaryota</taxon>
        <taxon>Metazoa</taxon>
        <taxon>Chordata</taxon>
        <taxon>Craniata</taxon>
        <taxon>Vertebrata</taxon>
        <taxon>Euteleostomi</taxon>
        <taxon>Actinopterygii</taxon>
        <taxon>Neopterygii</taxon>
        <taxon>Teleostei</taxon>
        <taxon>Neoteleostei</taxon>
        <taxon>Acanthomorphata</taxon>
        <taxon>Carangaria</taxon>
        <taxon>Pleuronectiformes</taxon>
        <taxon>Pleuronectoidei</taxon>
        <taxon>Pleuronectidae</taxon>
        <taxon>Pleuronectes</taxon>
    </lineage>
</organism>
<proteinExistence type="predicted"/>
<sequence length="130" mass="14251">MQPVITIAGTEKTAVGSKQPEFRTTPPIIFIWSSSPTSCLSSYFRPASPGGFYTACCCLPPLILFIIESRRHSAATSHTTRRRTETRTRAPHCRPHLPPISLCALSDTLSCSSRHTPTLIETQTEPSVPV</sequence>
<gene>
    <name evidence="2" type="ORF">PLEPLA_LOCUS35879</name>
</gene>
<evidence type="ECO:0000256" key="1">
    <source>
        <dbReference type="SAM" id="MobiDB-lite"/>
    </source>
</evidence>
<dbReference type="Proteomes" id="UP001153269">
    <property type="component" value="Unassembled WGS sequence"/>
</dbReference>
<dbReference type="EMBL" id="CADEAL010003970">
    <property type="protein sequence ID" value="CAB1448222.1"/>
    <property type="molecule type" value="Genomic_DNA"/>
</dbReference>
<name>A0A9N7VEA5_PLEPL</name>
<accession>A0A9N7VEA5</accession>
<evidence type="ECO:0000313" key="3">
    <source>
        <dbReference type="Proteomes" id="UP001153269"/>
    </source>
</evidence>
<protein>
    <submittedName>
        <fullName evidence="2">Uncharacterized protein</fullName>
    </submittedName>
</protein>
<comment type="caution">
    <text evidence="2">The sequence shown here is derived from an EMBL/GenBank/DDBJ whole genome shotgun (WGS) entry which is preliminary data.</text>
</comment>
<reference evidence="2" key="1">
    <citation type="submission" date="2020-03" db="EMBL/GenBank/DDBJ databases">
        <authorList>
            <person name="Weist P."/>
        </authorList>
    </citation>
    <scope>NUCLEOTIDE SEQUENCE</scope>
</reference>
<keyword evidence="3" id="KW-1185">Reference proteome</keyword>
<evidence type="ECO:0000313" key="2">
    <source>
        <dbReference type="EMBL" id="CAB1448222.1"/>
    </source>
</evidence>
<feature type="region of interest" description="Disordered" evidence="1">
    <location>
        <begin position="74"/>
        <end position="93"/>
    </location>
</feature>